<feature type="non-terminal residue" evidence="2">
    <location>
        <position position="264"/>
    </location>
</feature>
<name>A0AAD7D7T3_MYCRO</name>
<organism evidence="2 3">
    <name type="scientific">Mycena rosella</name>
    <name type="common">Pink bonnet</name>
    <name type="synonym">Agaricus rosellus</name>
    <dbReference type="NCBI Taxonomy" id="1033263"/>
    <lineage>
        <taxon>Eukaryota</taxon>
        <taxon>Fungi</taxon>
        <taxon>Dikarya</taxon>
        <taxon>Basidiomycota</taxon>
        <taxon>Agaricomycotina</taxon>
        <taxon>Agaricomycetes</taxon>
        <taxon>Agaricomycetidae</taxon>
        <taxon>Agaricales</taxon>
        <taxon>Marasmiineae</taxon>
        <taxon>Mycenaceae</taxon>
        <taxon>Mycena</taxon>
    </lineage>
</organism>
<feature type="transmembrane region" description="Helical" evidence="1">
    <location>
        <begin position="153"/>
        <end position="177"/>
    </location>
</feature>
<feature type="transmembrane region" description="Helical" evidence="1">
    <location>
        <begin position="111"/>
        <end position="133"/>
    </location>
</feature>
<gene>
    <name evidence="2" type="ORF">B0H17DRAFT_883467</name>
</gene>
<feature type="transmembrane region" description="Helical" evidence="1">
    <location>
        <begin position="79"/>
        <end position="99"/>
    </location>
</feature>
<evidence type="ECO:0000313" key="2">
    <source>
        <dbReference type="EMBL" id="KAJ7683458.1"/>
    </source>
</evidence>
<proteinExistence type="predicted"/>
<reference evidence="2" key="1">
    <citation type="submission" date="2023-03" db="EMBL/GenBank/DDBJ databases">
        <title>Massive genome expansion in bonnet fungi (Mycena s.s.) driven by repeated elements and novel gene families across ecological guilds.</title>
        <authorList>
            <consortium name="Lawrence Berkeley National Laboratory"/>
            <person name="Harder C.B."/>
            <person name="Miyauchi S."/>
            <person name="Viragh M."/>
            <person name="Kuo A."/>
            <person name="Thoen E."/>
            <person name="Andreopoulos B."/>
            <person name="Lu D."/>
            <person name="Skrede I."/>
            <person name="Drula E."/>
            <person name="Henrissat B."/>
            <person name="Morin E."/>
            <person name="Kohler A."/>
            <person name="Barry K."/>
            <person name="LaButti K."/>
            <person name="Morin E."/>
            <person name="Salamov A."/>
            <person name="Lipzen A."/>
            <person name="Mereny Z."/>
            <person name="Hegedus B."/>
            <person name="Baldrian P."/>
            <person name="Stursova M."/>
            <person name="Weitz H."/>
            <person name="Taylor A."/>
            <person name="Grigoriev I.V."/>
            <person name="Nagy L.G."/>
            <person name="Martin F."/>
            <person name="Kauserud H."/>
        </authorList>
    </citation>
    <scope>NUCLEOTIDE SEQUENCE</scope>
    <source>
        <strain evidence="2">CBHHK067</strain>
    </source>
</reference>
<dbReference type="AlphaFoldDB" id="A0AAD7D7T3"/>
<keyword evidence="1" id="KW-1133">Transmembrane helix</keyword>
<accession>A0AAD7D7T3</accession>
<keyword evidence="1" id="KW-0472">Membrane</keyword>
<comment type="caution">
    <text evidence="2">The sequence shown here is derived from an EMBL/GenBank/DDBJ whole genome shotgun (WGS) entry which is preliminary data.</text>
</comment>
<evidence type="ECO:0000256" key="1">
    <source>
        <dbReference type="SAM" id="Phobius"/>
    </source>
</evidence>
<feature type="transmembrane region" description="Helical" evidence="1">
    <location>
        <begin position="238"/>
        <end position="259"/>
    </location>
</feature>
<sequence>LPPALQRQFEVSIYVYAGCTGVFIWDILNNLRSDYVLLFKKHFHVASLAYVVSRIGSLVYVLGATIFSSYPLQACTTAWVAFHVFYPIGVSASAFLFFFRVRAIYGGDRLVTAIFGFLWLAVLASSLTAPFGGTAVKSGDPSECIVTHVDPSHVGASGIILAVHDTLVFFAISYRLVFNFEEMQQQTWGTQLKMLFSGAHLPAFSKALLEDGQMYYLITVVINVSATLRVYIPRDSVAYRGLLFVPSMTLTSIMACRVYRNTKL</sequence>
<feature type="non-terminal residue" evidence="2">
    <location>
        <position position="1"/>
    </location>
</feature>
<evidence type="ECO:0000313" key="3">
    <source>
        <dbReference type="Proteomes" id="UP001221757"/>
    </source>
</evidence>
<keyword evidence="3" id="KW-1185">Reference proteome</keyword>
<feature type="transmembrane region" description="Helical" evidence="1">
    <location>
        <begin position="43"/>
        <end position="67"/>
    </location>
</feature>
<feature type="transmembrane region" description="Helical" evidence="1">
    <location>
        <begin position="214"/>
        <end position="232"/>
    </location>
</feature>
<protein>
    <submittedName>
        <fullName evidence="2">Uncharacterized protein</fullName>
    </submittedName>
</protein>
<dbReference type="Proteomes" id="UP001221757">
    <property type="component" value="Unassembled WGS sequence"/>
</dbReference>
<feature type="transmembrane region" description="Helical" evidence="1">
    <location>
        <begin position="13"/>
        <end position="31"/>
    </location>
</feature>
<keyword evidence="1" id="KW-0812">Transmembrane</keyword>
<dbReference type="EMBL" id="JARKIE010000108">
    <property type="protein sequence ID" value="KAJ7683458.1"/>
    <property type="molecule type" value="Genomic_DNA"/>
</dbReference>